<evidence type="ECO:0000256" key="6">
    <source>
        <dbReference type="ARBA" id="ARBA00023004"/>
    </source>
</evidence>
<comment type="caution">
    <text evidence="9">The sequence shown here is derived from an EMBL/GenBank/DDBJ whole genome shotgun (WGS) entry which is preliminary data.</text>
</comment>
<organism evidence="9 10">
    <name type="scientific">Nannocystis pusilla</name>
    <dbReference type="NCBI Taxonomy" id="889268"/>
    <lineage>
        <taxon>Bacteria</taxon>
        <taxon>Pseudomonadati</taxon>
        <taxon>Myxococcota</taxon>
        <taxon>Polyangia</taxon>
        <taxon>Nannocystales</taxon>
        <taxon>Nannocystaceae</taxon>
        <taxon>Nannocystis</taxon>
    </lineage>
</organism>
<keyword evidence="6" id="KW-0408">Iron</keyword>
<keyword evidence="4" id="KW-0004">4Fe-4S</keyword>
<comment type="similarity">
    <text evidence="2">Belongs to the complex I 20 kDa subunit family.</text>
</comment>
<dbReference type="PANTHER" id="PTHR42989">
    <property type="entry name" value="HYDROGENASE-4 COMPONENT I"/>
    <property type="match status" value="1"/>
</dbReference>
<keyword evidence="10" id="KW-1185">Reference proteome</keyword>
<evidence type="ECO:0000259" key="8">
    <source>
        <dbReference type="PROSITE" id="PS51379"/>
    </source>
</evidence>
<feature type="domain" description="4Fe-4S ferredoxin-type" evidence="8">
    <location>
        <begin position="28"/>
        <end position="53"/>
    </location>
</feature>
<comment type="similarity">
    <text evidence="3">Belongs to the FrhG family.</text>
</comment>
<feature type="domain" description="4Fe-4S ferredoxin-type" evidence="8">
    <location>
        <begin position="58"/>
        <end position="87"/>
    </location>
</feature>
<dbReference type="InterPro" id="IPR006137">
    <property type="entry name" value="NADH_UbQ_OxRdtase-like_20kDa"/>
</dbReference>
<dbReference type="EMBL" id="JAIRAU010000001">
    <property type="protein sequence ID" value="MBZ5707864.1"/>
    <property type="molecule type" value="Genomic_DNA"/>
</dbReference>
<evidence type="ECO:0000256" key="5">
    <source>
        <dbReference type="ARBA" id="ARBA00022723"/>
    </source>
</evidence>
<evidence type="ECO:0000256" key="1">
    <source>
        <dbReference type="ARBA" id="ARBA00001966"/>
    </source>
</evidence>
<comment type="cofactor">
    <cofactor evidence="1">
        <name>[4Fe-4S] cluster</name>
        <dbReference type="ChEBI" id="CHEBI:49883"/>
    </cofactor>
</comment>
<sequence length="250" mass="26076">MLTVLRGPRPAPRALPDPRAAVTPGLAGLPVLKDSSCPTACSACLPACPAQALARTSTAVALDLGRCVFCRDCAAACPEKHITFGPEHRLASATRRGLVVGPERRAPPPVAADAALRRRFGRSLKLVRAVLGGCDGCDCELRACGDGHFDMGRWGIEWVDEARGADGLVVFGPVEAEADDEQLRRTWAAIGGPRLLIATGACAIGGGPHRLGPARARGFFAENAPQLYVPGCPPHPLTFVDGLLDLLGAP</sequence>
<dbReference type="Gene3D" id="3.40.50.12280">
    <property type="match status" value="1"/>
</dbReference>
<evidence type="ECO:0000256" key="7">
    <source>
        <dbReference type="ARBA" id="ARBA00023014"/>
    </source>
</evidence>
<dbReference type="SUPFAM" id="SSF56770">
    <property type="entry name" value="HydA/Nqo6-like"/>
    <property type="match status" value="1"/>
</dbReference>
<dbReference type="Proteomes" id="UP001139031">
    <property type="component" value="Unassembled WGS sequence"/>
</dbReference>
<dbReference type="InterPro" id="IPR017900">
    <property type="entry name" value="4Fe4S_Fe_S_CS"/>
</dbReference>
<proteinExistence type="inferred from homology"/>
<name>A0ABS7TI27_9BACT</name>
<gene>
    <name evidence="9" type="ORF">K7C98_01235</name>
</gene>
<reference evidence="9" key="1">
    <citation type="submission" date="2021-08" db="EMBL/GenBank/DDBJ databases">
        <authorList>
            <person name="Stevens D.C."/>
        </authorList>
    </citation>
    <scope>NUCLEOTIDE SEQUENCE</scope>
    <source>
        <strain evidence="9">DSM 53165</strain>
    </source>
</reference>
<dbReference type="Pfam" id="PF01058">
    <property type="entry name" value="Oxidored_q6"/>
    <property type="match status" value="1"/>
</dbReference>
<evidence type="ECO:0000256" key="2">
    <source>
        <dbReference type="ARBA" id="ARBA00009173"/>
    </source>
</evidence>
<dbReference type="InterPro" id="IPR052375">
    <property type="entry name" value="Complex_I_20kDa-like"/>
</dbReference>
<dbReference type="PROSITE" id="PS00198">
    <property type="entry name" value="4FE4S_FER_1"/>
    <property type="match status" value="1"/>
</dbReference>
<accession>A0ABS7TI27</accession>
<keyword evidence="5" id="KW-0479">Metal-binding</keyword>
<dbReference type="Gene3D" id="3.30.70.20">
    <property type="match status" value="1"/>
</dbReference>
<evidence type="ECO:0000313" key="10">
    <source>
        <dbReference type="Proteomes" id="UP001139031"/>
    </source>
</evidence>
<dbReference type="PANTHER" id="PTHR42989:SF1">
    <property type="entry name" value="FORMATE HYDROGENLYASE SUBUNIT 7-RELATED"/>
    <property type="match status" value="1"/>
</dbReference>
<dbReference type="RefSeq" id="WP_224189627.1">
    <property type="nucleotide sequence ID" value="NZ_JAIRAU010000001.1"/>
</dbReference>
<evidence type="ECO:0000256" key="4">
    <source>
        <dbReference type="ARBA" id="ARBA00022485"/>
    </source>
</evidence>
<evidence type="ECO:0000313" key="9">
    <source>
        <dbReference type="EMBL" id="MBZ5707864.1"/>
    </source>
</evidence>
<evidence type="ECO:0000256" key="3">
    <source>
        <dbReference type="ARBA" id="ARBA00010870"/>
    </source>
</evidence>
<dbReference type="InterPro" id="IPR017896">
    <property type="entry name" value="4Fe4S_Fe-S-bd"/>
</dbReference>
<dbReference type="SUPFAM" id="SSF54862">
    <property type="entry name" value="4Fe-4S ferredoxins"/>
    <property type="match status" value="1"/>
</dbReference>
<keyword evidence="7" id="KW-0411">Iron-sulfur</keyword>
<dbReference type="PROSITE" id="PS51379">
    <property type="entry name" value="4FE4S_FER_2"/>
    <property type="match status" value="2"/>
</dbReference>
<protein>
    <submittedName>
        <fullName evidence="9">Hydrogenase</fullName>
    </submittedName>
</protein>